<proteinExistence type="predicted"/>
<dbReference type="AlphaFoldDB" id="A0A1I7YI57"/>
<protein>
    <submittedName>
        <fullName evidence="3">Transposase</fullName>
    </submittedName>
</protein>
<organism evidence="2 3">
    <name type="scientific">Steinernema glaseri</name>
    <dbReference type="NCBI Taxonomy" id="37863"/>
    <lineage>
        <taxon>Eukaryota</taxon>
        <taxon>Metazoa</taxon>
        <taxon>Ecdysozoa</taxon>
        <taxon>Nematoda</taxon>
        <taxon>Chromadorea</taxon>
        <taxon>Rhabditida</taxon>
        <taxon>Tylenchina</taxon>
        <taxon>Panagrolaimomorpha</taxon>
        <taxon>Strongyloidoidea</taxon>
        <taxon>Steinernematidae</taxon>
        <taxon>Steinernema</taxon>
    </lineage>
</organism>
<evidence type="ECO:0000313" key="2">
    <source>
        <dbReference type="Proteomes" id="UP000095287"/>
    </source>
</evidence>
<dbReference type="Proteomes" id="UP000095287">
    <property type="component" value="Unplaced"/>
</dbReference>
<accession>A0A1I7YI57</accession>
<evidence type="ECO:0000313" key="3">
    <source>
        <dbReference type="WBParaSite" id="L893_g16663.t1"/>
    </source>
</evidence>
<keyword evidence="1" id="KW-0175">Coiled coil</keyword>
<keyword evidence="2" id="KW-1185">Reference proteome</keyword>
<evidence type="ECO:0000256" key="1">
    <source>
        <dbReference type="SAM" id="Coils"/>
    </source>
</evidence>
<name>A0A1I7YI57_9BILA</name>
<reference evidence="3" key="1">
    <citation type="submission" date="2016-11" db="UniProtKB">
        <authorList>
            <consortium name="WormBaseParasite"/>
        </authorList>
    </citation>
    <scope>IDENTIFICATION</scope>
</reference>
<feature type="coiled-coil region" evidence="1">
    <location>
        <begin position="13"/>
        <end position="40"/>
    </location>
</feature>
<dbReference type="WBParaSite" id="L893_g16663.t1">
    <property type="protein sequence ID" value="L893_g16663.t1"/>
    <property type="gene ID" value="L893_g16663"/>
</dbReference>
<sequence length="82" mass="8923">MSARGPSDGRLMLKRLGAGIKFLKDQLVRAEKAVVELFTNSTGNHNTAEDARGKRTTSENLPVLRKTVMTGATPTAMGLFKY</sequence>